<gene>
    <name evidence="2" type="ORF">PC110_g18291</name>
</gene>
<keyword evidence="3" id="KW-1185">Reference proteome</keyword>
<reference evidence="2 3" key="1">
    <citation type="submission" date="2018-01" db="EMBL/GenBank/DDBJ databases">
        <title>Draft genome of the strawberry crown rot pathogen Phytophthora cactorum.</title>
        <authorList>
            <person name="Armitage A.D."/>
            <person name="Lysoe E."/>
            <person name="Nellist C.F."/>
            <person name="Harrison R.J."/>
            <person name="Brurberg M.B."/>
        </authorList>
    </citation>
    <scope>NUCLEOTIDE SEQUENCE [LARGE SCALE GENOMIC DNA]</scope>
    <source>
        <strain evidence="2 3">10300</strain>
    </source>
</reference>
<evidence type="ECO:0000313" key="3">
    <source>
        <dbReference type="Proteomes" id="UP000251314"/>
    </source>
</evidence>
<comment type="caution">
    <text evidence="2">The sequence shown here is derived from an EMBL/GenBank/DDBJ whole genome shotgun (WGS) entry which is preliminary data.</text>
</comment>
<sequence>MIRAVWLLLAGDLSKEHEVLISSDQCKNKIKGLKRKWAEYCSELSSTGNNVDKPIVEATCLALMEEFWSRGTGMQGDTLADNDTTGDLLDSDSDDDTRVSTINKSKTVAEGLEIGMKATSSGFHAVASAMSSQQSAINSSPPQRLESAMEARFATVIDQLQTQNNNLAALVEFLRKQ</sequence>
<proteinExistence type="predicted"/>
<protein>
    <submittedName>
        <fullName evidence="2">Uncharacterized protein</fullName>
    </submittedName>
</protein>
<accession>A0A329RPI7</accession>
<dbReference type="VEuPathDB" id="FungiDB:PC110_g18291"/>
<organism evidence="2 3">
    <name type="scientific">Phytophthora cactorum</name>
    <dbReference type="NCBI Taxonomy" id="29920"/>
    <lineage>
        <taxon>Eukaryota</taxon>
        <taxon>Sar</taxon>
        <taxon>Stramenopiles</taxon>
        <taxon>Oomycota</taxon>
        <taxon>Peronosporomycetes</taxon>
        <taxon>Peronosporales</taxon>
        <taxon>Peronosporaceae</taxon>
        <taxon>Phytophthora</taxon>
    </lineage>
</organism>
<feature type="region of interest" description="Disordered" evidence="1">
    <location>
        <begin position="74"/>
        <end position="97"/>
    </location>
</feature>
<dbReference type="Proteomes" id="UP000251314">
    <property type="component" value="Unassembled WGS sequence"/>
</dbReference>
<name>A0A329RPI7_9STRA</name>
<evidence type="ECO:0000256" key="1">
    <source>
        <dbReference type="SAM" id="MobiDB-lite"/>
    </source>
</evidence>
<dbReference type="EMBL" id="MJFZ01000770">
    <property type="protein sequence ID" value="RAW25292.1"/>
    <property type="molecule type" value="Genomic_DNA"/>
</dbReference>
<evidence type="ECO:0000313" key="2">
    <source>
        <dbReference type="EMBL" id="RAW25292.1"/>
    </source>
</evidence>
<dbReference type="AlphaFoldDB" id="A0A329RPI7"/>
<dbReference type="OrthoDB" id="128391at2759"/>